<reference evidence="2 3" key="1">
    <citation type="journal article" date="2021" name="Int. J. Syst. Evol. Microbiol.">
        <title>Lentilactobacillus fungorum sp. nov., isolated from spent mushroom substrates.</title>
        <authorList>
            <person name="Tohno M."/>
            <person name="Tanizawa Y."/>
            <person name="Kojima Y."/>
            <person name="Sakamoto M."/>
            <person name="Ohkuma M."/>
            <person name="Kobayashi H."/>
        </authorList>
    </citation>
    <scope>NUCLEOTIDE SEQUENCE [LARGE SCALE GENOMIC DNA]</scope>
    <source>
        <strain evidence="2 3">YK48G</strain>
    </source>
</reference>
<protein>
    <submittedName>
        <fullName evidence="2">Uncharacterized protein</fullName>
    </submittedName>
</protein>
<evidence type="ECO:0000313" key="2">
    <source>
        <dbReference type="EMBL" id="GHP14522.1"/>
    </source>
</evidence>
<keyword evidence="3" id="KW-1185">Reference proteome</keyword>
<evidence type="ECO:0000256" key="1">
    <source>
        <dbReference type="SAM" id="MobiDB-lite"/>
    </source>
</evidence>
<feature type="compositionally biased region" description="Basic residues" evidence="1">
    <location>
        <begin position="19"/>
        <end position="29"/>
    </location>
</feature>
<accession>A0ABQ3W252</accession>
<dbReference type="RefSeq" id="WP_203630515.1">
    <property type="nucleotide sequence ID" value="NZ_BNJR01000016.1"/>
</dbReference>
<organism evidence="2 3">
    <name type="scientific">Lentilactobacillus fungorum</name>
    <dbReference type="NCBI Taxonomy" id="2201250"/>
    <lineage>
        <taxon>Bacteria</taxon>
        <taxon>Bacillati</taxon>
        <taxon>Bacillota</taxon>
        <taxon>Bacilli</taxon>
        <taxon>Lactobacillales</taxon>
        <taxon>Lactobacillaceae</taxon>
        <taxon>Lentilactobacillus</taxon>
    </lineage>
</organism>
<sequence length="109" mass="12477">MPKIGNKQAKRDGFMAKHPATKLGKKKAAKLTSNQKMDPKTVRLINNGYIYRNRNLSYASHFIVSFNGDKFTANRKTTVISRNGKRAVYYHVTNSKLSGWVWHGNTDKY</sequence>
<proteinExistence type="predicted"/>
<gene>
    <name evidence="2" type="ORF">YK48G_19470</name>
</gene>
<feature type="region of interest" description="Disordered" evidence="1">
    <location>
        <begin position="1"/>
        <end position="35"/>
    </location>
</feature>
<dbReference type="Proteomes" id="UP000604765">
    <property type="component" value="Unassembled WGS sequence"/>
</dbReference>
<evidence type="ECO:0000313" key="3">
    <source>
        <dbReference type="Proteomes" id="UP000604765"/>
    </source>
</evidence>
<name>A0ABQ3W252_9LACO</name>
<comment type="caution">
    <text evidence="2">The sequence shown here is derived from an EMBL/GenBank/DDBJ whole genome shotgun (WGS) entry which is preliminary data.</text>
</comment>
<dbReference type="EMBL" id="BNJR01000016">
    <property type="protein sequence ID" value="GHP14522.1"/>
    <property type="molecule type" value="Genomic_DNA"/>
</dbReference>